<feature type="compositionally biased region" description="Gly residues" evidence="2">
    <location>
        <begin position="222"/>
        <end position="249"/>
    </location>
</feature>
<feature type="region of interest" description="Disordered" evidence="2">
    <location>
        <begin position="1"/>
        <end position="41"/>
    </location>
</feature>
<dbReference type="Pfam" id="PF10442">
    <property type="entry name" value="FIST_C"/>
    <property type="match status" value="1"/>
</dbReference>
<keyword evidence="5" id="KW-1185">Reference proteome</keyword>
<feature type="domain" description="FIST C-domain" evidence="3">
    <location>
        <begin position="656"/>
        <end position="805"/>
    </location>
</feature>
<keyword evidence="1" id="KW-0175">Coiled coil</keyword>
<dbReference type="Proteomes" id="UP001642464">
    <property type="component" value="Unassembled WGS sequence"/>
</dbReference>
<dbReference type="InterPro" id="IPR019494">
    <property type="entry name" value="FIST_C"/>
</dbReference>
<feature type="region of interest" description="Disordered" evidence="2">
    <location>
        <begin position="278"/>
        <end position="304"/>
    </location>
</feature>
<sequence>MSLASLLSLGRKEEPAKPPAPEKPKPAATPAPAPSASIVQNEEDRKLALELAAKQADLLSEEMLIKEAEEEAAKEREIEEAAKAAAALAQKQRLQAATQGWNPFSTGGRMFQPGVFLCDERSGYKPLGAQSYMPNVQDWLPPGMTLPAAFQSGQPQFRQLNPAALWANEYARMQMKAPPYMPATYQADPPRGQPVVIPPRQRSRSRERGGGWEGPNGQYEQYGGGDWPGGDWQKGGGEAGWPGGKGGSWGPGWGPGYNYESEGQAVLCGLERFAAARKDRGRPSRLGETAPQPHLLHDEQPGVEGQLPGVSVSHSSGSEPVVLRRLAHFGPFSVCRAKDIEKGFRLLSIIGGAPLPEEVGRDLFLGPSAMRRVKLTGRVALGLGALALLLWLRRAALSGAGRPAAREVRHGQPARSPAGPKSVIGPVAMPFLCDYLGVDSLLDALSYMNAATLARVACTSRMGAVAAHEAQQRPSLLVLKGSLETIAQELKERLVARPTVVFVQYSVGHHDDEDAFEAEMTDFLAKKLPPTTQVLGGSTMSLQCAWFPENHPRPAQTTLDIRNRYDRCEVAILATTLPEASAKAFHLMPMQSKSKADSDDEDTYSEDEVSSCDAEEVEEDGLKEAEGASLAPKGKTQEAAEDPLKELLSLEPPPKVVVVYDADRGSSTARSIAKIQEAYPEAAVIGGVVMGRRILVRGRTSEGSISGGRGVGALAISGNVPLYAMTCPFTGCVATAKQTVANCMSHAQESATAKNESILGALLFTCNARGPHMFGCHAKDAALFQAQFPRAPLMGFYAAGEIGPQVEEEAEHAFLRGNAALQGFTAVFGMFLVPSKQMPSVPFQRAVLHGEVQQAFADTRQ</sequence>
<organism evidence="4 5">
    <name type="scientific">Durusdinium trenchii</name>
    <dbReference type="NCBI Taxonomy" id="1381693"/>
    <lineage>
        <taxon>Eukaryota</taxon>
        <taxon>Sar</taxon>
        <taxon>Alveolata</taxon>
        <taxon>Dinophyceae</taxon>
        <taxon>Suessiales</taxon>
        <taxon>Symbiodiniaceae</taxon>
        <taxon>Durusdinium</taxon>
    </lineage>
</organism>
<reference evidence="4 5" key="1">
    <citation type="submission" date="2024-02" db="EMBL/GenBank/DDBJ databases">
        <authorList>
            <person name="Chen Y."/>
            <person name="Shah S."/>
            <person name="Dougan E. K."/>
            <person name="Thang M."/>
            <person name="Chan C."/>
        </authorList>
    </citation>
    <scope>NUCLEOTIDE SEQUENCE [LARGE SCALE GENOMIC DNA]</scope>
</reference>
<evidence type="ECO:0000256" key="2">
    <source>
        <dbReference type="SAM" id="MobiDB-lite"/>
    </source>
</evidence>
<dbReference type="EMBL" id="CAXAMM010002869">
    <property type="protein sequence ID" value="CAK8997711.1"/>
    <property type="molecule type" value="Genomic_DNA"/>
</dbReference>
<proteinExistence type="predicted"/>
<dbReference type="SMART" id="SM01204">
    <property type="entry name" value="FIST_C"/>
    <property type="match status" value="1"/>
</dbReference>
<accession>A0ABP0I566</accession>
<name>A0ABP0I566_9DINO</name>
<feature type="region of interest" description="Disordered" evidence="2">
    <location>
        <begin position="182"/>
        <end position="249"/>
    </location>
</feature>
<comment type="caution">
    <text evidence="4">The sequence shown here is derived from an EMBL/GenBank/DDBJ whole genome shotgun (WGS) entry which is preliminary data.</text>
</comment>
<feature type="compositionally biased region" description="Acidic residues" evidence="2">
    <location>
        <begin position="598"/>
        <end position="619"/>
    </location>
</feature>
<evidence type="ECO:0000313" key="4">
    <source>
        <dbReference type="EMBL" id="CAK8997711.1"/>
    </source>
</evidence>
<evidence type="ECO:0000259" key="3">
    <source>
        <dbReference type="SMART" id="SM01204"/>
    </source>
</evidence>
<gene>
    <name evidence="4" type="ORF">SCF082_LOCUS5317</name>
</gene>
<feature type="compositionally biased region" description="Basic and acidic residues" evidence="2">
    <location>
        <begin position="10"/>
        <end position="25"/>
    </location>
</feature>
<dbReference type="PANTHER" id="PTHR14939">
    <property type="entry name" value="F-BOX ONLY PROTEIN 22"/>
    <property type="match status" value="1"/>
</dbReference>
<protein>
    <submittedName>
        <fullName evidence="4">Uncharacterized protein Rv0874c</fullName>
    </submittedName>
</protein>
<evidence type="ECO:0000313" key="5">
    <source>
        <dbReference type="Proteomes" id="UP001642464"/>
    </source>
</evidence>
<feature type="region of interest" description="Disordered" evidence="2">
    <location>
        <begin position="591"/>
        <end position="640"/>
    </location>
</feature>
<feature type="coiled-coil region" evidence="1">
    <location>
        <begin position="51"/>
        <end position="91"/>
    </location>
</feature>
<evidence type="ECO:0000256" key="1">
    <source>
        <dbReference type="SAM" id="Coils"/>
    </source>
</evidence>
<dbReference type="PANTHER" id="PTHR14939:SF5">
    <property type="entry name" value="F-BOX ONLY PROTEIN 22"/>
    <property type="match status" value="1"/>
</dbReference>